<dbReference type="STRING" id="680026.AB733_00785"/>
<dbReference type="SUPFAM" id="SSF51735">
    <property type="entry name" value="NAD(P)-binding Rossmann-fold domains"/>
    <property type="match status" value="1"/>
</dbReference>
<dbReference type="CDD" id="cd05266">
    <property type="entry name" value="SDR_a4"/>
    <property type="match status" value="1"/>
</dbReference>
<dbReference type="InterPro" id="IPR001509">
    <property type="entry name" value="Epimerase_deHydtase"/>
</dbReference>
<dbReference type="EMBL" id="PYLZ01000001">
    <property type="protein sequence ID" value="PSW26908.1"/>
    <property type="molecule type" value="Genomic_DNA"/>
</dbReference>
<name>A0A0J8VI36_9GAMM</name>
<proteinExistence type="predicted"/>
<dbReference type="GO" id="GO:0004029">
    <property type="term" value="F:aldehyde dehydrogenase (NAD+) activity"/>
    <property type="evidence" value="ECO:0007669"/>
    <property type="project" value="TreeGrafter"/>
</dbReference>
<dbReference type="GO" id="GO:0005737">
    <property type="term" value="C:cytoplasm"/>
    <property type="evidence" value="ECO:0007669"/>
    <property type="project" value="TreeGrafter"/>
</dbReference>
<comment type="caution">
    <text evidence="2">The sequence shown here is derived from an EMBL/GenBank/DDBJ whole genome shotgun (WGS) entry which is preliminary data.</text>
</comment>
<dbReference type="PANTHER" id="PTHR48079">
    <property type="entry name" value="PROTEIN YEEZ"/>
    <property type="match status" value="1"/>
</dbReference>
<dbReference type="OrthoDB" id="751203at2"/>
<dbReference type="InterPro" id="IPR051783">
    <property type="entry name" value="NAD(P)-dependent_oxidoreduct"/>
</dbReference>
<organism evidence="2 3">
    <name type="scientific">Photobacterium swingsii</name>
    <dbReference type="NCBI Taxonomy" id="680026"/>
    <lineage>
        <taxon>Bacteria</taxon>
        <taxon>Pseudomonadati</taxon>
        <taxon>Pseudomonadota</taxon>
        <taxon>Gammaproteobacteria</taxon>
        <taxon>Vibrionales</taxon>
        <taxon>Vibrionaceae</taxon>
        <taxon>Photobacterium</taxon>
    </lineage>
</organism>
<evidence type="ECO:0000313" key="2">
    <source>
        <dbReference type="EMBL" id="PSW26908.1"/>
    </source>
</evidence>
<protein>
    <submittedName>
        <fullName evidence="2">SDR family NAD(P)-dependent oxidoreductase</fullName>
    </submittedName>
</protein>
<dbReference type="AlphaFoldDB" id="A0A0J8VI36"/>
<dbReference type="PANTHER" id="PTHR48079:SF6">
    <property type="entry name" value="NAD(P)-BINDING DOMAIN-CONTAINING PROTEIN-RELATED"/>
    <property type="match status" value="1"/>
</dbReference>
<gene>
    <name evidence="2" type="ORF">C9I94_02690</name>
</gene>
<evidence type="ECO:0000259" key="1">
    <source>
        <dbReference type="Pfam" id="PF01370"/>
    </source>
</evidence>
<keyword evidence="3" id="KW-1185">Reference proteome</keyword>
<dbReference type="Pfam" id="PF01370">
    <property type="entry name" value="Epimerase"/>
    <property type="match status" value="1"/>
</dbReference>
<reference evidence="2 3" key="1">
    <citation type="submission" date="2018-01" db="EMBL/GenBank/DDBJ databases">
        <title>Whole genome sequencing of Histamine producing bacteria.</title>
        <authorList>
            <person name="Butler K."/>
        </authorList>
    </citation>
    <scope>NUCLEOTIDE SEQUENCE [LARGE SCALE GENOMIC DNA]</scope>
    <source>
        <strain evidence="2 3">DSM 24669</strain>
    </source>
</reference>
<evidence type="ECO:0000313" key="3">
    <source>
        <dbReference type="Proteomes" id="UP000240481"/>
    </source>
</evidence>
<dbReference type="InterPro" id="IPR036291">
    <property type="entry name" value="NAD(P)-bd_dom_sf"/>
</dbReference>
<dbReference type="Proteomes" id="UP000240481">
    <property type="component" value="Unassembled WGS sequence"/>
</dbReference>
<sequence>MKVSICGCGWLGLPLAHYLKNQGMQVQGSKRTLADAQALSHNGILGFPLALPLNKEAVEELNDFFDCDVMVVNIPPGRKTLLSAQYAQSILILCEEAKRKGCRRLIFISTTSVYGDCTGTVSEKTTPMPTTESGKAHYEIEQGLMASWGEQVTVLRLAGLIGPNRHPVKFLSGRSNIQQGGAPVNLIHQQDCIRAITAIIRSQPVQSVFHLAASQHPSRADYYTAMAKLAGLAVPEFTDNCGENEKQVDALFTCEQLGLVLDKDDLMQVKPELDDLKY</sequence>
<accession>A0A0J8VI36</accession>
<dbReference type="RefSeq" id="WP_048897071.1">
    <property type="nucleotide sequence ID" value="NZ_AP024852.1"/>
</dbReference>
<feature type="domain" description="NAD-dependent epimerase/dehydratase" evidence="1">
    <location>
        <begin position="9"/>
        <end position="188"/>
    </location>
</feature>
<dbReference type="Gene3D" id="3.40.50.720">
    <property type="entry name" value="NAD(P)-binding Rossmann-like Domain"/>
    <property type="match status" value="1"/>
</dbReference>